<keyword evidence="2 6" id="KW-0378">Hydrolase</keyword>
<dbReference type="EMBL" id="FN554974">
    <property type="protein sequence ID" value="CBH17502.1"/>
    <property type="molecule type" value="Genomic_DNA"/>
</dbReference>
<evidence type="ECO:0000313" key="7">
    <source>
        <dbReference type="Proteomes" id="UP000002316"/>
    </source>
</evidence>
<dbReference type="Pfam" id="PF04784">
    <property type="entry name" value="DUF547"/>
    <property type="match status" value="1"/>
</dbReference>
<feature type="region of interest" description="Disordered" evidence="4">
    <location>
        <begin position="637"/>
        <end position="672"/>
    </location>
</feature>
<dbReference type="PROSITE" id="PS50275">
    <property type="entry name" value="SAC"/>
    <property type="match status" value="1"/>
</dbReference>
<reference evidence="7" key="1">
    <citation type="journal article" date="2010" name="PLoS Negl. Trop. Dis.">
        <title>The genome sequence of Trypanosoma brucei gambiense, causative agent of chronic human african trypanosomiasis.</title>
        <authorList>
            <person name="Jackson A.P."/>
            <person name="Sanders M."/>
            <person name="Berry A."/>
            <person name="McQuillan J."/>
            <person name="Aslett M.A."/>
            <person name="Quail M.A."/>
            <person name="Chukualim B."/>
            <person name="Capewell P."/>
            <person name="MacLeod A."/>
            <person name="Melville S.E."/>
            <person name="Gibson W."/>
            <person name="Barry J.D."/>
            <person name="Berriman M."/>
            <person name="Hertz-Fowler C."/>
        </authorList>
    </citation>
    <scope>NUCLEOTIDE SEQUENCE [LARGE SCALE GENOMIC DNA]</scope>
    <source>
        <strain evidence="7">MHOM/CI/86/DAL972</strain>
    </source>
</reference>
<evidence type="ECO:0000256" key="3">
    <source>
        <dbReference type="ARBA" id="ARBA00023136"/>
    </source>
</evidence>
<dbReference type="GO" id="GO:0004439">
    <property type="term" value="F:phosphatidylinositol-4,5-bisphosphate 5-phosphatase activity"/>
    <property type="evidence" value="ECO:0007669"/>
    <property type="project" value="UniProtKB-EC"/>
</dbReference>
<organism evidence="6 7">
    <name type="scientific">Trypanosoma brucei gambiense (strain MHOM/CI/86/DAL972)</name>
    <dbReference type="NCBI Taxonomy" id="679716"/>
    <lineage>
        <taxon>Eukaryota</taxon>
        <taxon>Discoba</taxon>
        <taxon>Euglenozoa</taxon>
        <taxon>Kinetoplastea</taxon>
        <taxon>Metakinetoplastina</taxon>
        <taxon>Trypanosomatida</taxon>
        <taxon>Trypanosomatidae</taxon>
        <taxon>Trypanosoma</taxon>
    </lineage>
</organism>
<dbReference type="InterPro" id="IPR043573">
    <property type="entry name" value="Fig4-like"/>
</dbReference>
<dbReference type="VEuPathDB" id="TriTrypDB:Tbg972.11.6200"/>
<evidence type="ECO:0000259" key="5">
    <source>
        <dbReference type="PROSITE" id="PS50275"/>
    </source>
</evidence>
<comment type="subcellular location">
    <subcellularLocation>
        <location evidence="1">Endomembrane system</location>
    </subcellularLocation>
</comment>
<evidence type="ECO:0000256" key="4">
    <source>
        <dbReference type="SAM" id="MobiDB-lite"/>
    </source>
</evidence>
<dbReference type="EC" id="3.1.3.36" evidence="6"/>
<dbReference type="Pfam" id="PF02383">
    <property type="entry name" value="Syja_N"/>
    <property type="match status" value="1"/>
</dbReference>
<gene>
    <name evidence="6" type="ORF">TbgDal_XI6200</name>
</gene>
<dbReference type="GeneID" id="23867631"/>
<dbReference type="InterPro" id="IPR002013">
    <property type="entry name" value="SAC_dom"/>
</dbReference>
<dbReference type="GO" id="GO:0043813">
    <property type="term" value="F:phosphatidylinositol-3,5-bisphosphate 5-phosphatase activity"/>
    <property type="evidence" value="ECO:0007669"/>
    <property type="project" value="InterPro"/>
</dbReference>
<dbReference type="RefSeq" id="XP_011779766.1">
    <property type="nucleotide sequence ID" value="XM_011781464.1"/>
</dbReference>
<dbReference type="SUPFAM" id="SSF47769">
    <property type="entry name" value="SAM/Pointed domain"/>
    <property type="match status" value="1"/>
</dbReference>
<dbReference type="PANTHER" id="PTHR45738">
    <property type="entry name" value="POLYPHOSPHOINOSITIDE PHOSPHATASE"/>
    <property type="match status" value="1"/>
</dbReference>
<dbReference type="GO" id="GO:0012505">
    <property type="term" value="C:endomembrane system"/>
    <property type="evidence" value="ECO:0007669"/>
    <property type="project" value="UniProtKB-SubCell"/>
</dbReference>
<keyword evidence="3" id="KW-0472">Membrane</keyword>
<feature type="compositionally biased region" description="Polar residues" evidence="4">
    <location>
        <begin position="661"/>
        <end position="672"/>
    </location>
</feature>
<dbReference type="GO" id="GO:0046856">
    <property type="term" value="P:phosphatidylinositol dephosphorylation"/>
    <property type="evidence" value="ECO:0007669"/>
    <property type="project" value="InterPro"/>
</dbReference>
<dbReference type="PANTHER" id="PTHR45738:SF5">
    <property type="entry name" value="POLYPHOSPHOINOSITIDE PHOSPHATASE"/>
    <property type="match status" value="1"/>
</dbReference>
<proteinExistence type="predicted"/>
<dbReference type="KEGG" id="tbg:TbgDal_XI6200"/>
<evidence type="ECO:0000256" key="2">
    <source>
        <dbReference type="ARBA" id="ARBA00022801"/>
    </source>
</evidence>
<sequence length="1560" mass="174372">MMDSDLQGHRNSGQRCSPWVNCDAFLQPEITKPLRNIVVCDLPAQCYIIGTSSKKNIEQKEVLLFNKSDGGPLVYSYSRSYTADEVDSLTACASKEGRLLHVKALLGCVRFTSGYYLLLATRRQTVARIGFNRIFEALDIELVSLCLPKMIALTTVVATKAATVLGVKGPASSSIQKARLQEEEYCRQFLSSAHKQNLFYSRTYDLTNTLQSNMTIPSQRRLVRTKFVWNEFLLEPLFTLQETESVRCERESAQNGGQSYEAAPLCPKDLRRWFVYVAQGSIVQRAVWCGSRPLLFTLIARTSKNYAGARYFRRGVNGNGHVANHVEIEQIISDESTLHDYGRRGSFTSYVQVRGSVPLHWFQPPTQLPKPPIKLGMSNFYCVDTCRHFQELLGDYGAPVIVVNLLRKREKHLREGALGSEFKKAVETLIGYTKKDFLGGCESSSNVLIYREYDIRASAQDAWNKTTSLAEEVFAKNGFFVCGTDASTGVDTGCYGRCCIHSNGYDAERSVRLQQGVTRSNCLDCVDRTNLAQYFFGLHALGYQLHALGLLHSPIDLSLSPQVREQFLHMYLLMGDIIALHYGGSAQVGAGVLNRGTGWDKMMGIKRLYNNILGDREKQLFMNLFLGRFQPCPNRCSPSQNPVMRIPDGEQQGTGSDGKGNESNESTNSSKQVACLADLSEGASDYYLVVNGGPSLPDPTELVGWWKKPLQFFSSFFQPRQRSLLDENAPSSPVSFGFVPHEGGNGKGSADDEEEYIVREICIDERAAAIDPYTNRGLVGAGAGELKEEGSAVLLQRTTAATTSLNRKTRTLLTAAHTEPSPQILWFVQDSLCNEQHQEAEFPQSDVASNKRDIPTEKIPDDLLYYDHLTYPDYVLGSEFNKNIETARCMCDNCVPEDDLQRMQLEVMHKYGDPCDWGVETVIDALLDVEPGVKRETIDALRQMNVHGRTLLNMNTKSLEEKVLLQRFIRLVDKLFRSASSSPPQHVRDDEMSELWLLHQHSDALEKSNIFASCKIVSCPDATQRVLQPFFRDLLAPDIIAATLRTLISKMADPDSGVPRSDRIRYREGSGCQYVPPVVVAQQCFSSNELHEWLLTESPRLGLTLHEHVESHERAQACWQFVLWLVHAKIVVPISIELVSGVLVPPVVTRADVTSSTRLFTLSTIQELHVLNESERHPCGDVDVLRVKINPIKSTPLLLTGASALACAETLVAVALDTLLYMQDMSSPTVPPDVSHNPTAWKLLETVSTSSAHLAAVNIRGLERRELFCFWANVFNALYIHAWMSTLGKRAQDFTCFYNTNGYNVGGCFFSLSDIKDGILRGNKPAYYAVLPPFSKSDPRLFMVIPPDPSDIEVELQMKSRNCFDDKHITTSSRRDLHTRILLALIDAYLVPENFEDMPSYNPRTLLFASSPTVASRSAEGSNSSFLEDDLEIDESYRSRTTVGLWHANSIPVVAATWLSSWFNQRHTNKSSTLANPCVPLTSEHLLQQIHAAESFVLRSLSRAPQPTVPLHGVHVPRALLPLFVNMDNASIDEFMQLLSVSPRSETSLRCDMWISNPPA</sequence>
<dbReference type="InterPro" id="IPR006869">
    <property type="entry name" value="DUF547"/>
</dbReference>
<dbReference type="OrthoDB" id="405996at2759"/>
<protein>
    <submittedName>
        <fullName evidence="6">Synaptojanin (N-terminal domain), putative</fullName>
        <ecNumber evidence="6">3.1.3.36</ecNumber>
    </submittedName>
</protein>
<evidence type="ECO:0000313" key="6">
    <source>
        <dbReference type="EMBL" id="CBH17502.1"/>
    </source>
</evidence>
<accession>D0A751</accession>
<dbReference type="InterPro" id="IPR013761">
    <property type="entry name" value="SAM/pointed_sf"/>
</dbReference>
<name>D0A751_TRYB9</name>
<dbReference type="Proteomes" id="UP000002316">
    <property type="component" value="Chromosome 11"/>
</dbReference>
<evidence type="ECO:0000256" key="1">
    <source>
        <dbReference type="ARBA" id="ARBA00004308"/>
    </source>
</evidence>
<feature type="domain" description="SAC" evidence="5">
    <location>
        <begin position="197"/>
        <end position="584"/>
    </location>
</feature>